<comment type="caution">
    <text evidence="2">The sequence shown here is derived from an EMBL/GenBank/DDBJ whole genome shotgun (WGS) entry which is preliminary data.</text>
</comment>
<dbReference type="EMBL" id="JABANN010000290">
    <property type="protein sequence ID" value="KAF4663427.1"/>
    <property type="molecule type" value="Genomic_DNA"/>
</dbReference>
<feature type="region of interest" description="Disordered" evidence="1">
    <location>
        <begin position="207"/>
        <end position="230"/>
    </location>
</feature>
<evidence type="ECO:0000256" key="1">
    <source>
        <dbReference type="SAM" id="MobiDB-lite"/>
    </source>
</evidence>
<evidence type="ECO:0000313" key="5">
    <source>
        <dbReference type="Proteomes" id="UP000572268"/>
    </source>
</evidence>
<dbReference type="Proteomes" id="UP000570595">
    <property type="component" value="Unassembled WGS sequence"/>
</dbReference>
<organism evidence="2 4">
    <name type="scientific">Perkinsus olseni</name>
    <name type="common">Perkinsus atlanticus</name>
    <dbReference type="NCBI Taxonomy" id="32597"/>
    <lineage>
        <taxon>Eukaryota</taxon>
        <taxon>Sar</taxon>
        <taxon>Alveolata</taxon>
        <taxon>Perkinsozoa</taxon>
        <taxon>Perkinsea</taxon>
        <taxon>Perkinsida</taxon>
        <taxon>Perkinsidae</taxon>
        <taxon>Perkinsus</taxon>
    </lineage>
</organism>
<reference evidence="4 5" key="1">
    <citation type="submission" date="2020-04" db="EMBL/GenBank/DDBJ databases">
        <title>Perkinsus olseni comparative genomics.</title>
        <authorList>
            <person name="Bogema D.R."/>
        </authorList>
    </citation>
    <scope>NUCLEOTIDE SEQUENCE [LARGE SCALE GENOMIC DNA]</scope>
    <source>
        <strain evidence="2">ATCC PRA-179</strain>
        <strain evidence="3">ATCC PRA-31</strain>
    </source>
</reference>
<sequence>MGFGVCQQALLALLNKGDPEQIFPDIHAAWTMRAFGIGLFVVLPQQALGSSFRQKSSLKADNKQEGRCILSTKDVKGKGKYDRPYGETETAIFTPHGASVGAIYDQDSNSYFVDYTSIELTAKNEASTQQRVHHFISPGEPGFENMQSFTLGDSRDCQDSIVEGARRVLKEGRAPNGITSKLAKEFTKNSKSLSPLIISRFIEESLVPEPTDDESEPTDDEDEPADDEDRKWQIADNGNIYTEVQPVSMFSVFWSDELNYAYMNSVIFVDSEAKKPFQLPLSPQGLDLVRSAFKKVTYGKREMFQKKFEETVLEVSKELMESSDAKRMAGDKDWDAVMKKAAEGGELFSETLVLAVATGWNKKMKSYIPYRD</sequence>
<feature type="compositionally biased region" description="Acidic residues" evidence="1">
    <location>
        <begin position="210"/>
        <end position="227"/>
    </location>
</feature>
<name>A0A7J6LHK5_PEROL</name>
<evidence type="ECO:0000313" key="2">
    <source>
        <dbReference type="EMBL" id="KAF4658643.1"/>
    </source>
</evidence>
<proteinExistence type="predicted"/>
<dbReference type="EMBL" id="JABAHT010000301">
    <property type="protein sequence ID" value="KAF4658643.1"/>
    <property type="molecule type" value="Genomic_DNA"/>
</dbReference>
<dbReference type="Proteomes" id="UP000572268">
    <property type="component" value="Unassembled WGS sequence"/>
</dbReference>
<evidence type="ECO:0000313" key="4">
    <source>
        <dbReference type="Proteomes" id="UP000570595"/>
    </source>
</evidence>
<dbReference type="AlphaFoldDB" id="A0A7J6LHK5"/>
<accession>A0A7J6LHK5</accession>
<dbReference type="OrthoDB" id="10300105at2759"/>
<evidence type="ECO:0000313" key="3">
    <source>
        <dbReference type="EMBL" id="KAF4663427.1"/>
    </source>
</evidence>
<protein>
    <submittedName>
        <fullName evidence="2">Uncharacterized protein</fullName>
    </submittedName>
</protein>
<gene>
    <name evidence="3" type="ORF">FOL46_004782</name>
    <name evidence="2" type="ORF">FOZ61_005482</name>
</gene>